<organism evidence="1 2">
    <name type="scientific">Rhizobium aethiopicum</name>
    <dbReference type="NCBI Taxonomy" id="1138170"/>
    <lineage>
        <taxon>Bacteria</taxon>
        <taxon>Pseudomonadati</taxon>
        <taxon>Pseudomonadota</taxon>
        <taxon>Alphaproteobacteria</taxon>
        <taxon>Hyphomicrobiales</taxon>
        <taxon>Rhizobiaceae</taxon>
        <taxon>Rhizobium/Agrobacterium group</taxon>
        <taxon>Rhizobium</taxon>
    </lineage>
</organism>
<protein>
    <submittedName>
        <fullName evidence="1">Uncharacterized protein</fullName>
    </submittedName>
</protein>
<reference evidence="1 2" key="1">
    <citation type="submission" date="2020-08" db="EMBL/GenBank/DDBJ databases">
        <title>Genomic Encyclopedia of Type Strains, Phase IV (KMG-V): Genome sequencing to study the core and pangenomes of soil and plant-associated prokaryotes.</title>
        <authorList>
            <person name="Whitman W."/>
        </authorList>
    </citation>
    <scope>NUCLEOTIDE SEQUENCE [LARGE SCALE GENOMIC DNA]</scope>
    <source>
        <strain evidence="1 2">SEMIA 4074</strain>
    </source>
</reference>
<proteinExistence type="predicted"/>
<name>A0A7W6MHM8_9HYPH</name>
<comment type="caution">
    <text evidence="1">The sequence shown here is derived from an EMBL/GenBank/DDBJ whole genome shotgun (WGS) entry which is preliminary data.</text>
</comment>
<evidence type="ECO:0000313" key="2">
    <source>
        <dbReference type="Proteomes" id="UP000524492"/>
    </source>
</evidence>
<dbReference type="AlphaFoldDB" id="A0A7W6MHM8"/>
<dbReference type="RefSeq" id="WP_184455459.1">
    <property type="nucleotide sequence ID" value="NZ_JACIFV010000005.1"/>
</dbReference>
<sequence length="103" mass="11492">MPEAPNEFAASPNGDKWYLEHNETANQHTVIHRANDASGGTVTRWPISSFLEHFGDHPQGQALREALHDAGSAEQEVPSEHTPVVQKLVTSFPWSRKTQHVED</sequence>
<dbReference type="EMBL" id="JACIFV010000005">
    <property type="protein sequence ID" value="MBB4191911.1"/>
    <property type="molecule type" value="Genomic_DNA"/>
</dbReference>
<gene>
    <name evidence="1" type="ORF">GGD53_002064</name>
</gene>
<dbReference type="Proteomes" id="UP000524492">
    <property type="component" value="Unassembled WGS sequence"/>
</dbReference>
<accession>A0A7W6MHM8</accession>
<evidence type="ECO:0000313" key="1">
    <source>
        <dbReference type="EMBL" id="MBB4191911.1"/>
    </source>
</evidence>
<keyword evidence="2" id="KW-1185">Reference proteome</keyword>